<evidence type="ECO:0000259" key="3">
    <source>
        <dbReference type="Pfam" id="PF13472"/>
    </source>
</evidence>
<feature type="chain" id="PRO_5012017485" evidence="2">
    <location>
        <begin position="27"/>
        <end position="491"/>
    </location>
</feature>
<feature type="region of interest" description="Disordered" evidence="1">
    <location>
        <begin position="32"/>
        <end position="85"/>
    </location>
</feature>
<dbReference type="SUPFAM" id="SSF52266">
    <property type="entry name" value="SGNH hydrolase"/>
    <property type="match status" value="1"/>
</dbReference>
<feature type="domain" description="SGNH hydrolase-type esterase" evidence="3">
    <location>
        <begin position="291"/>
        <end position="480"/>
    </location>
</feature>
<dbReference type="AlphaFoldDB" id="A0A261FS18"/>
<dbReference type="OrthoDB" id="3239155at2"/>
<protein>
    <submittedName>
        <fullName evidence="4">Lipase</fullName>
    </submittedName>
</protein>
<feature type="compositionally biased region" description="Low complexity" evidence="1">
    <location>
        <begin position="37"/>
        <end position="49"/>
    </location>
</feature>
<dbReference type="Gene3D" id="2.10.270.10">
    <property type="entry name" value="Cholin Binding"/>
    <property type="match status" value="2"/>
</dbReference>
<dbReference type="CDD" id="cd00229">
    <property type="entry name" value="SGNH_hydrolase"/>
    <property type="match status" value="1"/>
</dbReference>
<gene>
    <name evidence="4" type="ORF">BMYO_0028</name>
</gene>
<dbReference type="InterPro" id="IPR013830">
    <property type="entry name" value="SGNH_hydro"/>
</dbReference>
<dbReference type="Pfam" id="PF13472">
    <property type="entry name" value="Lipase_GDSL_2"/>
    <property type="match status" value="1"/>
</dbReference>
<evidence type="ECO:0000256" key="1">
    <source>
        <dbReference type="SAM" id="MobiDB-lite"/>
    </source>
</evidence>
<organism evidence="4 5">
    <name type="scientific">Bifidobacterium myosotis</name>
    <dbReference type="NCBI Taxonomy" id="1630166"/>
    <lineage>
        <taxon>Bacteria</taxon>
        <taxon>Bacillati</taxon>
        <taxon>Actinomycetota</taxon>
        <taxon>Actinomycetes</taxon>
        <taxon>Bifidobacteriales</taxon>
        <taxon>Bifidobacteriaceae</taxon>
        <taxon>Bifidobacterium</taxon>
    </lineage>
</organism>
<dbReference type="RefSeq" id="WP_143249071.1">
    <property type="nucleotide sequence ID" value="NZ_MWWW01000001.1"/>
</dbReference>
<feature type="signal peptide" evidence="2">
    <location>
        <begin position="1"/>
        <end position="26"/>
    </location>
</feature>
<accession>A0A261FS18</accession>
<dbReference type="InterPro" id="IPR036514">
    <property type="entry name" value="SGNH_hydro_sf"/>
</dbReference>
<keyword evidence="5" id="KW-1185">Reference proteome</keyword>
<evidence type="ECO:0000313" key="4">
    <source>
        <dbReference type="EMBL" id="OZG61878.1"/>
    </source>
</evidence>
<dbReference type="EMBL" id="MWWW01000001">
    <property type="protein sequence ID" value="OZG61878.1"/>
    <property type="molecule type" value="Genomic_DNA"/>
</dbReference>
<feature type="compositionally biased region" description="Polar residues" evidence="1">
    <location>
        <begin position="60"/>
        <end position="82"/>
    </location>
</feature>
<keyword evidence="2" id="KW-0732">Signal</keyword>
<evidence type="ECO:0000313" key="5">
    <source>
        <dbReference type="Proteomes" id="UP000216871"/>
    </source>
</evidence>
<comment type="caution">
    <text evidence="4">The sequence shown here is derived from an EMBL/GenBank/DDBJ whole genome shotgun (WGS) entry which is preliminary data.</text>
</comment>
<dbReference type="Gene3D" id="3.40.50.1110">
    <property type="entry name" value="SGNH hydrolase"/>
    <property type="match status" value="1"/>
</dbReference>
<evidence type="ECO:0000256" key="2">
    <source>
        <dbReference type="SAM" id="SignalP"/>
    </source>
</evidence>
<proteinExistence type="predicted"/>
<reference evidence="4 5" key="1">
    <citation type="journal article" date="2017" name="BMC Genomics">
        <title>Comparative genomic and phylogenomic analyses of the Bifidobacteriaceae family.</title>
        <authorList>
            <person name="Lugli G.A."/>
            <person name="Milani C."/>
            <person name="Turroni F."/>
            <person name="Duranti S."/>
            <person name="Mancabelli L."/>
            <person name="Mangifesta M."/>
            <person name="Ferrario C."/>
            <person name="Modesto M."/>
            <person name="Mattarelli P."/>
            <person name="Jiri K."/>
            <person name="van Sinderen D."/>
            <person name="Ventura M."/>
        </authorList>
    </citation>
    <scope>NUCLEOTIDE SEQUENCE [LARGE SCALE GENOMIC DNA]</scope>
    <source>
        <strain evidence="4 5">DSM 100196</strain>
    </source>
</reference>
<sequence length="491" mass="54560">MKKMLSVCMSVMLVVALSAQVMPAAAVEVNPSNPVESQQSSAQSSVRQQGHASEPVTPEQAPQSVQSTPSEESTTLTQSNGDAANGWVKRNGQSYWYDHGVMARSKEVYDPGSDAWYWFDADGTMAHNKDVYLPSGHKWVRYDDSGHMVKGEDHRYGSWYYFDPVTGAMQYGFVYLPSRKWVYYNTVTGRMQYGEQHIDGGWYYLDPVTGAVHYGWQYLQRGNKWVAYDWPSGRMLYGDQTITGRSYYFDSGTGAFDASRSADPLPSRVVPSTASSFGQKLRAGTYHSVRILGDSLAAGVGAQPDYWTTNTPLFSYENVQYYEPAHEIDSAFNKLRSLLTRSQVTMFNASVPGKGSMKAYLSLGQETLGNEDAAIVMLGTNDRLVSTLPEFQANAEAYLQSVADRYHGNIVVIAGPPVADEHEMFTMAEVNASLRDICARHGWQFASMYEAFNQMSVAYGVPVEGLMQDGVHPNHLGQEAMWDALRQMLGL</sequence>
<name>A0A261FS18_9BIFI</name>
<dbReference type="SUPFAM" id="SSF69360">
    <property type="entry name" value="Cell wall binding repeat"/>
    <property type="match status" value="1"/>
</dbReference>
<dbReference type="Proteomes" id="UP000216871">
    <property type="component" value="Unassembled WGS sequence"/>
</dbReference>